<feature type="compositionally biased region" description="Basic and acidic residues" evidence="1">
    <location>
        <begin position="290"/>
        <end position="309"/>
    </location>
</feature>
<feature type="compositionally biased region" description="Basic and acidic residues" evidence="1">
    <location>
        <begin position="213"/>
        <end position="233"/>
    </location>
</feature>
<dbReference type="EMBL" id="JACXVP010000008">
    <property type="protein sequence ID" value="KAG5592578.1"/>
    <property type="molecule type" value="Genomic_DNA"/>
</dbReference>
<evidence type="ECO:0000259" key="2">
    <source>
        <dbReference type="Pfam" id="PF14111"/>
    </source>
</evidence>
<accession>A0A9J5XXW2</accession>
<dbReference type="PANTHER" id="PTHR31286">
    <property type="entry name" value="GLYCINE-RICH CELL WALL STRUCTURAL PROTEIN 1.8-LIKE"/>
    <property type="match status" value="1"/>
</dbReference>
<feature type="domain" description="DUF4283" evidence="2">
    <location>
        <begin position="21"/>
        <end position="85"/>
    </location>
</feature>
<keyword evidence="4" id="KW-1185">Reference proteome</keyword>
<feature type="region of interest" description="Disordered" evidence="1">
    <location>
        <begin position="213"/>
        <end position="234"/>
    </location>
</feature>
<sequence length="658" mass="76983">MLHGEPNITWKGSEVKALIIQENLQYAIVGKFSYGKPDNTELRRTLPGQCGIKCECVIGVLDTRHILIRLTNLEDYVHLLSATAFYDPWFELDVETTIGVSWLSLPDLPPHFFAKEAIFSIAAAVGKPLMVNMATGNQTRTSCAKVKIEVDLMAKLPQRVRITEEDDDNGSIKSKWIKVQYDYMPKYCKEYCLQGHDEHTCWALHSELYENNSNEHTKKEEAETDNTNKRGEQSRTLTSGKIMGYKQNKQEWMVRRINKYKKDKYRHVEGENDMRDVNPFAALQGEVEQETTKEIKDKEGSTKDWDHEKQKRDEIPINIHEEIVEKREEIKEERMQQDKKEEGEVIEGGKFEEERYRERIGREGEKPDNYKTLALVVYEDNNDEVLPLANDDTKNDYYEGYENDGGNMLEASEEGIMPLSQQEALENNMEQRTLVKDKEDLMQNIENATRRGDLSPKQKKSNRENLHKSQAELKKHLHRKEDFWRQKAGMQWFKEGERNTKFFHTIVKGRRNRLRVNRIQSDEEKSAIYLHHSVPRSETVTTEVATCILRKEFPFTYLECPIFYRRKQKAYYQQMIHRIGSKIQAWKRKLLSFGGRAILIRHVLQSTSIHCLSVMNSLANVLNQVQRMMAQFFWSSCIGGRGRHWSKWSNLCLPEKEG</sequence>
<comment type="caution">
    <text evidence="3">The sequence shown here is derived from an EMBL/GenBank/DDBJ whole genome shotgun (WGS) entry which is preliminary data.</text>
</comment>
<dbReference type="AlphaFoldDB" id="A0A9J5XXW2"/>
<evidence type="ECO:0000256" key="1">
    <source>
        <dbReference type="SAM" id="MobiDB-lite"/>
    </source>
</evidence>
<protein>
    <recommendedName>
        <fullName evidence="2">DUF4283 domain-containing protein</fullName>
    </recommendedName>
</protein>
<proteinExistence type="predicted"/>
<reference evidence="3 4" key="1">
    <citation type="submission" date="2020-09" db="EMBL/GenBank/DDBJ databases">
        <title>De no assembly of potato wild relative species, Solanum commersonii.</title>
        <authorList>
            <person name="Cho K."/>
        </authorList>
    </citation>
    <scope>NUCLEOTIDE SEQUENCE [LARGE SCALE GENOMIC DNA]</scope>
    <source>
        <strain evidence="3">LZ3.2</strain>
        <tissue evidence="3">Leaf</tissue>
    </source>
</reference>
<feature type="region of interest" description="Disordered" evidence="1">
    <location>
        <begin position="287"/>
        <end position="309"/>
    </location>
</feature>
<dbReference type="InterPro" id="IPR040256">
    <property type="entry name" value="At4g02000-like"/>
</dbReference>
<name>A0A9J5XXW2_SOLCO</name>
<evidence type="ECO:0000313" key="4">
    <source>
        <dbReference type="Proteomes" id="UP000824120"/>
    </source>
</evidence>
<dbReference type="Proteomes" id="UP000824120">
    <property type="component" value="Chromosome 8"/>
</dbReference>
<dbReference type="InterPro" id="IPR025558">
    <property type="entry name" value="DUF4283"/>
</dbReference>
<dbReference type="Pfam" id="PF14111">
    <property type="entry name" value="DUF4283"/>
    <property type="match status" value="1"/>
</dbReference>
<dbReference type="PANTHER" id="PTHR31286:SF179">
    <property type="entry name" value="RNASE H TYPE-1 DOMAIN-CONTAINING PROTEIN"/>
    <property type="match status" value="1"/>
</dbReference>
<feature type="region of interest" description="Disordered" evidence="1">
    <location>
        <begin position="446"/>
        <end position="466"/>
    </location>
</feature>
<feature type="compositionally biased region" description="Basic and acidic residues" evidence="1">
    <location>
        <begin position="448"/>
        <end position="466"/>
    </location>
</feature>
<organism evidence="3 4">
    <name type="scientific">Solanum commersonii</name>
    <name type="common">Commerson's wild potato</name>
    <name type="synonym">Commerson's nightshade</name>
    <dbReference type="NCBI Taxonomy" id="4109"/>
    <lineage>
        <taxon>Eukaryota</taxon>
        <taxon>Viridiplantae</taxon>
        <taxon>Streptophyta</taxon>
        <taxon>Embryophyta</taxon>
        <taxon>Tracheophyta</taxon>
        <taxon>Spermatophyta</taxon>
        <taxon>Magnoliopsida</taxon>
        <taxon>eudicotyledons</taxon>
        <taxon>Gunneridae</taxon>
        <taxon>Pentapetalae</taxon>
        <taxon>asterids</taxon>
        <taxon>lamiids</taxon>
        <taxon>Solanales</taxon>
        <taxon>Solanaceae</taxon>
        <taxon>Solanoideae</taxon>
        <taxon>Solaneae</taxon>
        <taxon>Solanum</taxon>
    </lineage>
</organism>
<gene>
    <name evidence="3" type="ORF">H5410_043092</name>
</gene>
<evidence type="ECO:0000313" key="3">
    <source>
        <dbReference type="EMBL" id="KAG5592578.1"/>
    </source>
</evidence>
<dbReference type="OrthoDB" id="1302764at2759"/>